<dbReference type="Proteomes" id="UP000318571">
    <property type="component" value="Chromosome 12"/>
</dbReference>
<dbReference type="InterPro" id="IPR007110">
    <property type="entry name" value="Ig-like_dom"/>
</dbReference>
<reference evidence="4 5" key="1">
    <citation type="journal article" date="2018" name="Nat. Ecol. Evol.">
        <title>Genomic signatures of mitonuclear coevolution across populations of Tigriopus californicus.</title>
        <authorList>
            <person name="Barreto F.S."/>
            <person name="Watson E.T."/>
            <person name="Lima T.G."/>
            <person name="Willett C.S."/>
            <person name="Edmands S."/>
            <person name="Li W."/>
            <person name="Burton R.S."/>
        </authorList>
    </citation>
    <scope>NUCLEOTIDE SEQUENCE [LARGE SCALE GENOMIC DNA]</scope>
    <source>
        <strain evidence="4 5">San Diego</strain>
    </source>
</reference>
<feature type="domain" description="DOMON" evidence="3">
    <location>
        <begin position="27"/>
        <end position="157"/>
    </location>
</feature>
<dbReference type="InterPro" id="IPR005018">
    <property type="entry name" value="DOMON_domain"/>
</dbReference>
<evidence type="ECO:0000256" key="1">
    <source>
        <dbReference type="SAM" id="SignalP"/>
    </source>
</evidence>
<dbReference type="PROSITE" id="PS50835">
    <property type="entry name" value="IG_LIKE"/>
    <property type="match status" value="1"/>
</dbReference>
<organism evidence="4 5">
    <name type="scientific">Tigriopus californicus</name>
    <name type="common">Marine copepod</name>
    <dbReference type="NCBI Taxonomy" id="6832"/>
    <lineage>
        <taxon>Eukaryota</taxon>
        <taxon>Metazoa</taxon>
        <taxon>Ecdysozoa</taxon>
        <taxon>Arthropoda</taxon>
        <taxon>Crustacea</taxon>
        <taxon>Multicrustacea</taxon>
        <taxon>Hexanauplia</taxon>
        <taxon>Copepoda</taxon>
        <taxon>Harpacticoida</taxon>
        <taxon>Harpacticidae</taxon>
        <taxon>Tigriopus</taxon>
    </lineage>
</organism>
<keyword evidence="5" id="KW-1185">Reference proteome</keyword>
<dbReference type="SMART" id="SM00664">
    <property type="entry name" value="DoH"/>
    <property type="match status" value="1"/>
</dbReference>
<name>A0A553PSL4_TIGCA</name>
<sequence>MLCASFGILSLLAFVAHAHVITPSEDGDISFKYYPSQSNGDVLTFELSGPAPNETSYVALGLSLDQKMGDDSVVACALKDGKPDVRMYWNLNNPYTSVPLAKPSTGLSALEVSINDGLISCKFDRDFVTTFDTPTKPSKSVTIDMTKTPYFTLLAVGPLKDNGNVNHHKEVIVSDKAEILA</sequence>
<keyword evidence="1" id="KW-0732">Signal</keyword>
<dbReference type="AlphaFoldDB" id="A0A553PSL4"/>
<dbReference type="PROSITE" id="PS50836">
    <property type="entry name" value="DOMON"/>
    <property type="match status" value="1"/>
</dbReference>
<dbReference type="OrthoDB" id="6372137at2759"/>
<protein>
    <recommendedName>
        <fullName evidence="6">DOMON domain-containing protein</fullName>
    </recommendedName>
</protein>
<dbReference type="EMBL" id="VCGU01000001">
    <property type="protein sequence ID" value="TRY80655.1"/>
    <property type="molecule type" value="Genomic_DNA"/>
</dbReference>
<gene>
    <name evidence="4" type="ORF">TCAL_06310</name>
</gene>
<feature type="chain" id="PRO_5021706452" description="DOMON domain-containing protein" evidence="1">
    <location>
        <begin position="19"/>
        <end position="181"/>
    </location>
</feature>
<dbReference type="PANTHER" id="PTHR46902:SF1">
    <property type="entry name" value="DOMON DOMAIN-CONTAINING PROTEIN FRRS1L"/>
    <property type="match status" value="1"/>
</dbReference>
<proteinExistence type="predicted"/>
<evidence type="ECO:0000313" key="5">
    <source>
        <dbReference type="Proteomes" id="UP000318571"/>
    </source>
</evidence>
<evidence type="ECO:0008006" key="6">
    <source>
        <dbReference type="Google" id="ProtNLM"/>
    </source>
</evidence>
<evidence type="ECO:0000259" key="2">
    <source>
        <dbReference type="PROSITE" id="PS50835"/>
    </source>
</evidence>
<dbReference type="GO" id="GO:0099072">
    <property type="term" value="P:regulation of postsynaptic membrane neurotransmitter receptor levels"/>
    <property type="evidence" value="ECO:0007669"/>
    <property type="project" value="TreeGrafter"/>
</dbReference>
<comment type="caution">
    <text evidence="4">The sequence shown here is derived from an EMBL/GenBank/DDBJ whole genome shotgun (WGS) entry which is preliminary data.</text>
</comment>
<dbReference type="Pfam" id="PF03351">
    <property type="entry name" value="DOMON"/>
    <property type="match status" value="1"/>
</dbReference>
<feature type="signal peptide" evidence="1">
    <location>
        <begin position="1"/>
        <end position="18"/>
    </location>
</feature>
<dbReference type="InterPro" id="IPR042789">
    <property type="entry name" value="FRRS1L"/>
</dbReference>
<evidence type="ECO:0000313" key="4">
    <source>
        <dbReference type="EMBL" id="TRY80655.1"/>
    </source>
</evidence>
<feature type="domain" description="Ig-like" evidence="2">
    <location>
        <begin position="52"/>
        <end position="142"/>
    </location>
</feature>
<dbReference type="STRING" id="6832.A0A553PSL4"/>
<evidence type="ECO:0000259" key="3">
    <source>
        <dbReference type="PROSITE" id="PS50836"/>
    </source>
</evidence>
<dbReference type="GO" id="GO:1900449">
    <property type="term" value="P:regulation of glutamate receptor signaling pathway"/>
    <property type="evidence" value="ECO:0007669"/>
    <property type="project" value="InterPro"/>
</dbReference>
<dbReference type="PANTHER" id="PTHR46902">
    <property type="entry name" value="DOMON DOMAIN-CONTAINING PROTEIN FRRS1L"/>
    <property type="match status" value="1"/>
</dbReference>
<accession>A0A553PSL4</accession>